<dbReference type="Proteomes" id="UP001175604">
    <property type="component" value="Unassembled WGS sequence"/>
</dbReference>
<dbReference type="InterPro" id="IPR019079">
    <property type="entry name" value="Capsule_synth_CapA"/>
</dbReference>
<accession>A0ABT7W6U3</accession>
<dbReference type="PANTHER" id="PTHR33393:SF13">
    <property type="entry name" value="PGA BIOSYNTHESIS PROTEIN CAPA"/>
    <property type="match status" value="1"/>
</dbReference>
<name>A0ABT7W6U3_9BORD</name>
<gene>
    <name evidence="3" type="ORF">QUC21_17530</name>
</gene>
<keyword evidence="4" id="KW-1185">Reference proteome</keyword>
<dbReference type="Pfam" id="PF09587">
    <property type="entry name" value="PGA_cap"/>
    <property type="match status" value="1"/>
</dbReference>
<dbReference type="InterPro" id="IPR052169">
    <property type="entry name" value="CW_Biosynth-Accessory"/>
</dbReference>
<evidence type="ECO:0000256" key="1">
    <source>
        <dbReference type="ARBA" id="ARBA00005662"/>
    </source>
</evidence>
<dbReference type="SUPFAM" id="SSF56300">
    <property type="entry name" value="Metallo-dependent phosphatases"/>
    <property type="match status" value="1"/>
</dbReference>
<dbReference type="InterPro" id="IPR029052">
    <property type="entry name" value="Metallo-depent_PP-like"/>
</dbReference>
<protein>
    <submittedName>
        <fullName evidence="3">CapA family protein</fullName>
    </submittedName>
</protein>
<feature type="domain" description="Capsule synthesis protein CapA" evidence="2">
    <location>
        <begin position="14"/>
        <end position="331"/>
    </location>
</feature>
<dbReference type="RefSeq" id="WP_289786226.1">
    <property type="nucleotide sequence ID" value="NZ_JAUDJE010000016.1"/>
</dbReference>
<dbReference type="EMBL" id="JAUDJE010000016">
    <property type="protein sequence ID" value="MDM9560842.1"/>
    <property type="molecule type" value="Genomic_DNA"/>
</dbReference>
<sequence length="446" mass="48071">MNAPAATFPTPPLTIAAVGDLYLGAALRQERHPAFLQAVGALRAADVRLANLECLLLDEAAPGAAEAPGAWAGAPSALAAELEWLGVNVLSTANNHAGDYGDAGLAATWETLRRLGIAHAGSGPDLAAARQPACIDTPGGRLAIIAASSSYQPHARAGRPGIGLPGRPGVAPLRYGSACHVDAEAFAALQRIAARLPAQAAGRHRESALARRYDREHGYADADRLSFFGTEFIRSDGFGVRSWPAPDDMQDIEDSVRQARTQADFVVASLHTHEFDSDAQHPAEFAAAFAKRAVEAGADAVIAHGEHGIRAVEVWQDRPIFYGIGAFVFQPYRYPRQPADFLEAYAMRDATLEQAYQARRANAGFYASPDYWEAMLLRLTLRKRQTPAFEIHPLTLWPAGRSHPTGIPHLARNPDGLRLLSKIDACSRQHGTQLRLDPENYLLRGP</sequence>
<proteinExistence type="inferred from homology"/>
<evidence type="ECO:0000259" key="2">
    <source>
        <dbReference type="SMART" id="SM00854"/>
    </source>
</evidence>
<evidence type="ECO:0000313" key="3">
    <source>
        <dbReference type="EMBL" id="MDM9560842.1"/>
    </source>
</evidence>
<comment type="caution">
    <text evidence="3">The sequence shown here is derived from an EMBL/GenBank/DDBJ whole genome shotgun (WGS) entry which is preliminary data.</text>
</comment>
<organism evidence="3 4">
    <name type="scientific">Bordetella petrii</name>
    <dbReference type="NCBI Taxonomy" id="94624"/>
    <lineage>
        <taxon>Bacteria</taxon>
        <taxon>Pseudomonadati</taxon>
        <taxon>Pseudomonadota</taxon>
        <taxon>Betaproteobacteria</taxon>
        <taxon>Burkholderiales</taxon>
        <taxon>Alcaligenaceae</taxon>
        <taxon>Bordetella</taxon>
    </lineage>
</organism>
<dbReference type="SMART" id="SM00854">
    <property type="entry name" value="PGA_cap"/>
    <property type="match status" value="1"/>
</dbReference>
<evidence type="ECO:0000313" key="4">
    <source>
        <dbReference type="Proteomes" id="UP001175604"/>
    </source>
</evidence>
<dbReference type="PANTHER" id="PTHR33393">
    <property type="entry name" value="POLYGLUTAMINE SYNTHESIS ACCESSORY PROTEIN RV0574C-RELATED"/>
    <property type="match status" value="1"/>
</dbReference>
<reference evidence="3" key="1">
    <citation type="submission" date="2023-06" db="EMBL/GenBank/DDBJ databases">
        <title>full genome analysis of Phenantherene degrader P3.</title>
        <authorList>
            <person name="Akbar A."/>
            <person name="Rahmeh R."/>
            <person name="Kishk M."/>
        </authorList>
    </citation>
    <scope>NUCLEOTIDE SEQUENCE</scope>
    <source>
        <strain evidence="3">P3</strain>
    </source>
</reference>
<comment type="similarity">
    <text evidence="1">Belongs to the CapA family.</text>
</comment>